<dbReference type="InterPro" id="IPR029058">
    <property type="entry name" value="AB_hydrolase_fold"/>
</dbReference>
<proteinExistence type="inferred from homology"/>
<dbReference type="Proteomes" id="UP000053157">
    <property type="component" value="Unassembled WGS sequence"/>
</dbReference>
<keyword evidence="5" id="KW-1185">Reference proteome</keyword>
<accession>A0A0W1SW89</accession>
<evidence type="ECO:0000256" key="2">
    <source>
        <dbReference type="ARBA" id="ARBA00022801"/>
    </source>
</evidence>
<dbReference type="InterPro" id="IPR050565">
    <property type="entry name" value="LYPA1-2/EST-like"/>
</dbReference>
<dbReference type="OrthoDB" id="203477at2157"/>
<feature type="domain" description="Phospholipase/carboxylesterase/thioesterase" evidence="3">
    <location>
        <begin position="18"/>
        <end position="216"/>
    </location>
</feature>
<sequence length="217" mass="23471">MTDIPLEHVHVEPSKAVDGAAPAVVLLHGRGSNEEDLLQLTQHFPDHLHVVSLRAPDRLQGGYTWYELDLSGGGLHQSQPHTEQFERSRELVRASIDAAIEEYGLDPDRIGLLGFSQGAITSLSLLVEDPDDYAWVVALHGYLAESHADVEPEGIADKPVFVGAGSMDRIIPASRAEHAADRLRELGALVTAKVYDAPHGVGPDELADVVSFVETHA</sequence>
<dbReference type="InterPro" id="IPR003140">
    <property type="entry name" value="PLipase/COase/thioEstase"/>
</dbReference>
<dbReference type="Pfam" id="PF02230">
    <property type="entry name" value="Abhydrolase_2"/>
    <property type="match status" value="1"/>
</dbReference>
<dbReference type="Gene3D" id="3.40.50.1820">
    <property type="entry name" value="alpha/beta hydrolase"/>
    <property type="match status" value="1"/>
</dbReference>
<gene>
    <name evidence="4" type="ORF">AUR66_06140</name>
</gene>
<dbReference type="RefSeq" id="WP_058570684.1">
    <property type="nucleotide sequence ID" value="NZ_LOPV01000020.1"/>
</dbReference>
<evidence type="ECO:0000259" key="3">
    <source>
        <dbReference type="Pfam" id="PF02230"/>
    </source>
</evidence>
<protein>
    <submittedName>
        <fullName evidence="4">Phospholipase</fullName>
    </submittedName>
</protein>
<comment type="similarity">
    <text evidence="1">Belongs to the AB hydrolase superfamily. AB hydrolase 2 family.</text>
</comment>
<keyword evidence="2" id="KW-0378">Hydrolase</keyword>
<dbReference type="PANTHER" id="PTHR10655:SF17">
    <property type="entry name" value="LYSOPHOSPHOLIPASE-LIKE PROTEIN 1"/>
    <property type="match status" value="1"/>
</dbReference>
<name>A0A0W1SW89_9EURY</name>
<evidence type="ECO:0000256" key="1">
    <source>
        <dbReference type="ARBA" id="ARBA00006499"/>
    </source>
</evidence>
<comment type="caution">
    <text evidence="4">The sequence shown here is derived from an EMBL/GenBank/DDBJ whole genome shotgun (WGS) entry which is preliminary data.</text>
</comment>
<dbReference type="SUPFAM" id="SSF53474">
    <property type="entry name" value="alpha/beta-Hydrolases"/>
    <property type="match status" value="1"/>
</dbReference>
<dbReference type="EMBL" id="LOPV01000020">
    <property type="protein sequence ID" value="KTG30764.1"/>
    <property type="molecule type" value="Genomic_DNA"/>
</dbReference>
<evidence type="ECO:0000313" key="4">
    <source>
        <dbReference type="EMBL" id="KTG30764.1"/>
    </source>
</evidence>
<evidence type="ECO:0000313" key="5">
    <source>
        <dbReference type="Proteomes" id="UP000053157"/>
    </source>
</evidence>
<reference evidence="4 5" key="1">
    <citation type="submission" date="2015-12" db="EMBL/GenBank/DDBJ databases">
        <title>Haloferax profundi sp. nov. isolated from the Discovery deep brine-seawater interface in the Red Sea.</title>
        <authorList>
            <person name="Zhang G."/>
            <person name="Stingl U."/>
            <person name="Rashid M."/>
        </authorList>
    </citation>
    <scope>NUCLEOTIDE SEQUENCE [LARGE SCALE GENOMIC DNA]</scope>
    <source>
        <strain evidence="4 5">SB29</strain>
    </source>
</reference>
<dbReference type="GO" id="GO:0016787">
    <property type="term" value="F:hydrolase activity"/>
    <property type="evidence" value="ECO:0007669"/>
    <property type="project" value="UniProtKB-KW"/>
</dbReference>
<organism evidence="4 5">
    <name type="scientific">Haloferax profundi</name>
    <dbReference type="NCBI Taxonomy" id="1544718"/>
    <lineage>
        <taxon>Archaea</taxon>
        <taxon>Methanobacteriati</taxon>
        <taxon>Methanobacteriota</taxon>
        <taxon>Stenosarchaea group</taxon>
        <taxon>Halobacteria</taxon>
        <taxon>Halobacteriales</taxon>
        <taxon>Haloferacaceae</taxon>
        <taxon>Haloferax</taxon>
    </lineage>
</organism>
<dbReference type="PANTHER" id="PTHR10655">
    <property type="entry name" value="LYSOPHOSPHOLIPASE-RELATED"/>
    <property type="match status" value="1"/>
</dbReference>
<dbReference type="AlphaFoldDB" id="A0A0W1SW89"/>